<evidence type="ECO:0000256" key="9">
    <source>
        <dbReference type="ARBA" id="ARBA00022833"/>
    </source>
</evidence>
<dbReference type="PANTHER" id="PTHR11210">
    <property type="entry name" value="RING BOX"/>
    <property type="match status" value="1"/>
</dbReference>
<evidence type="ECO:0000256" key="3">
    <source>
        <dbReference type="ARBA" id="ARBA00004906"/>
    </source>
</evidence>
<feature type="domain" description="RING-type" evidence="13">
    <location>
        <begin position="59"/>
        <end position="104"/>
    </location>
</feature>
<keyword evidence="10" id="KW-0539">Nucleus</keyword>
<dbReference type="FunFam" id="3.30.40.10:FF:000010">
    <property type="entry name" value="E3 ubiquitin-protein ligase RBX1"/>
    <property type="match status" value="1"/>
</dbReference>
<comment type="caution">
    <text evidence="15">The sequence shown here is derived from an EMBL/GenBank/DDBJ whole genome shotgun (WGS) entry which is preliminary data.</text>
</comment>
<evidence type="ECO:0000256" key="4">
    <source>
        <dbReference type="ARBA" id="ARBA00009273"/>
    </source>
</evidence>
<dbReference type="GO" id="GO:0005634">
    <property type="term" value="C:nucleus"/>
    <property type="evidence" value="ECO:0007669"/>
    <property type="project" value="UniProtKB-SubCell"/>
</dbReference>
<gene>
    <name evidence="15" type="ORF">FSP39_014563</name>
</gene>
<evidence type="ECO:0000259" key="14">
    <source>
        <dbReference type="PROSITE" id="PS50102"/>
    </source>
</evidence>
<evidence type="ECO:0000256" key="11">
    <source>
        <dbReference type="PROSITE-ProRule" id="PRU00175"/>
    </source>
</evidence>
<accession>A0AA89C8X2</accession>
<dbReference type="GO" id="GO:0003723">
    <property type="term" value="F:RNA binding"/>
    <property type="evidence" value="ECO:0007669"/>
    <property type="project" value="UniProtKB-UniRule"/>
</dbReference>
<evidence type="ECO:0000313" key="15">
    <source>
        <dbReference type="EMBL" id="KAK3100086.1"/>
    </source>
</evidence>
<evidence type="ECO:0000256" key="6">
    <source>
        <dbReference type="ARBA" id="ARBA00022723"/>
    </source>
</evidence>
<dbReference type="EMBL" id="VSWD01000006">
    <property type="protein sequence ID" value="KAK3100086.1"/>
    <property type="molecule type" value="Genomic_DNA"/>
</dbReference>
<organism evidence="15 16">
    <name type="scientific">Pinctada imbricata</name>
    <name type="common">Atlantic pearl-oyster</name>
    <name type="synonym">Pinctada martensii</name>
    <dbReference type="NCBI Taxonomy" id="66713"/>
    <lineage>
        <taxon>Eukaryota</taxon>
        <taxon>Metazoa</taxon>
        <taxon>Spiralia</taxon>
        <taxon>Lophotrochozoa</taxon>
        <taxon>Mollusca</taxon>
        <taxon>Bivalvia</taxon>
        <taxon>Autobranchia</taxon>
        <taxon>Pteriomorphia</taxon>
        <taxon>Pterioida</taxon>
        <taxon>Pterioidea</taxon>
        <taxon>Pteriidae</taxon>
        <taxon>Pinctada</taxon>
    </lineage>
</organism>
<dbReference type="PROSITE" id="PS50089">
    <property type="entry name" value="ZF_RING_2"/>
    <property type="match status" value="1"/>
</dbReference>
<evidence type="ECO:0000313" key="16">
    <source>
        <dbReference type="Proteomes" id="UP001186944"/>
    </source>
</evidence>
<dbReference type="GO" id="GO:0008270">
    <property type="term" value="F:zinc ion binding"/>
    <property type="evidence" value="ECO:0007669"/>
    <property type="project" value="UniProtKB-KW"/>
</dbReference>
<keyword evidence="7 11" id="KW-0863">Zinc-finger</keyword>
<proteinExistence type="inferred from homology"/>
<sequence>MAAAMDVDDGEIADVAPSGSDKSGKKRFEVKKWNAVALWAWDIVVDNCAICRNHIMDLCIECQANQASATSEECTVAWGVCNHAFHFHCISRWLKTRQVCPLDNREWEFQNMDKGSVFDLYSVFVGHLHPDVTKIELREMFSKVGEVKDLFIMENQSGGYNYGFVRYENVEHAMLAVSDLHKWPLRGVKMVVDLSKDTTSRIIKDKKNSEKIVQKSEKPKSSERKKTKLYSSVKQSGFVQDIMYLSKLKESVSSLNFPVKQQCLRSGPEKKQSAGQPIDLDKLLQDIARVKRQKDGRYYGKITEDGSAERVEKLLLQSDCVDCEEGRTRAREFRLTLNEVMASLKSFLNNAGCGSNVFDLKGVTAPDSESGSEIEDKITLRKHPSSELSTGSDVENSVCVNKSASVKERAVGKTMLFDHCDLYGEDNEELTEQDSCKMRVSEEISDKEVSDDSGNFSSCMNGRKTSTSNYSRKNMLMGINDTCVSKKKDDLSDSVFKPFEHGQEPEKCSSQDPEQCNKMFEPSVSEPCSDRNSYVRSRSLDACHDILELANQRKKAARKKSEEKFKRLFYEVIGSDNEGEGDEVEVEVFKTSEPSNTVKNRMKKSVTCPELLGPFGRGRGVLNSLVNGKNHQPELKFIGRGENAEM</sequence>
<dbReference type="Proteomes" id="UP001186944">
    <property type="component" value="Unassembled WGS sequence"/>
</dbReference>
<dbReference type="GO" id="GO:0031461">
    <property type="term" value="C:cullin-RING ubiquitin ligase complex"/>
    <property type="evidence" value="ECO:0007669"/>
    <property type="project" value="UniProtKB-ARBA"/>
</dbReference>
<dbReference type="Pfam" id="PF00076">
    <property type="entry name" value="RRM_1"/>
    <property type="match status" value="1"/>
</dbReference>
<dbReference type="InterPro" id="IPR001841">
    <property type="entry name" value="Znf_RING"/>
</dbReference>
<evidence type="ECO:0000256" key="7">
    <source>
        <dbReference type="ARBA" id="ARBA00022771"/>
    </source>
</evidence>
<dbReference type="CDD" id="cd16485">
    <property type="entry name" value="mRING-H2-C3H2C2D_RBX1"/>
    <property type="match status" value="1"/>
</dbReference>
<dbReference type="InterPro" id="IPR035979">
    <property type="entry name" value="RBD_domain_sf"/>
</dbReference>
<dbReference type="Gene3D" id="3.30.40.10">
    <property type="entry name" value="Zinc/RING finger domain, C3HC4 (zinc finger)"/>
    <property type="match status" value="1"/>
</dbReference>
<dbReference type="InterPro" id="IPR024766">
    <property type="entry name" value="Znf_RING_H2"/>
</dbReference>
<evidence type="ECO:0000256" key="1">
    <source>
        <dbReference type="ARBA" id="ARBA00004123"/>
    </source>
</evidence>
<dbReference type="InterPro" id="IPR013083">
    <property type="entry name" value="Znf_RING/FYVE/PHD"/>
</dbReference>
<keyword evidence="8" id="KW-0833">Ubl conjugation pathway</keyword>
<dbReference type="InterPro" id="IPR000504">
    <property type="entry name" value="RRM_dom"/>
</dbReference>
<comment type="subcellular location">
    <subcellularLocation>
        <location evidence="2">Cytoplasm</location>
    </subcellularLocation>
    <subcellularLocation>
        <location evidence="1">Nucleus</location>
    </subcellularLocation>
</comment>
<evidence type="ECO:0000256" key="10">
    <source>
        <dbReference type="ARBA" id="ARBA00023242"/>
    </source>
</evidence>
<keyword evidence="9" id="KW-0862">Zinc</keyword>
<dbReference type="SUPFAM" id="SSF54928">
    <property type="entry name" value="RNA-binding domain, RBD"/>
    <property type="match status" value="1"/>
</dbReference>
<protein>
    <recommendedName>
        <fullName evidence="17">RING-type domain-containing protein</fullName>
    </recommendedName>
</protein>
<evidence type="ECO:0000259" key="13">
    <source>
        <dbReference type="PROSITE" id="PS50089"/>
    </source>
</evidence>
<keyword evidence="6" id="KW-0479">Metal-binding</keyword>
<reference evidence="15" key="1">
    <citation type="submission" date="2019-08" db="EMBL/GenBank/DDBJ databases">
        <title>The improved chromosome-level genome for the pearl oyster Pinctada fucata martensii using PacBio sequencing and Hi-C.</title>
        <authorList>
            <person name="Zheng Z."/>
        </authorList>
    </citation>
    <scope>NUCLEOTIDE SEQUENCE</scope>
    <source>
        <strain evidence="15">ZZ-2019</strain>
        <tissue evidence="15">Adductor muscle</tissue>
    </source>
</reference>
<keyword evidence="5" id="KW-0963">Cytoplasm</keyword>
<dbReference type="Gene3D" id="3.30.70.330">
    <property type="match status" value="1"/>
</dbReference>
<dbReference type="SUPFAM" id="SSF57850">
    <property type="entry name" value="RING/U-box"/>
    <property type="match status" value="1"/>
</dbReference>
<feature type="domain" description="RRM" evidence="14">
    <location>
        <begin position="121"/>
        <end position="197"/>
    </location>
</feature>
<dbReference type="Pfam" id="PF12678">
    <property type="entry name" value="zf-rbx1"/>
    <property type="match status" value="1"/>
</dbReference>
<evidence type="ECO:0000256" key="8">
    <source>
        <dbReference type="ARBA" id="ARBA00022786"/>
    </source>
</evidence>
<comment type="pathway">
    <text evidence="3">Protein modification; protein ubiquitination.</text>
</comment>
<dbReference type="SMART" id="SM00360">
    <property type="entry name" value="RRM"/>
    <property type="match status" value="1"/>
</dbReference>
<dbReference type="PROSITE" id="PS50102">
    <property type="entry name" value="RRM"/>
    <property type="match status" value="1"/>
</dbReference>
<evidence type="ECO:0000256" key="2">
    <source>
        <dbReference type="ARBA" id="ARBA00004496"/>
    </source>
</evidence>
<dbReference type="InterPro" id="IPR051031">
    <property type="entry name" value="RING-box_E3_Ubiquitin_Ligase"/>
</dbReference>
<dbReference type="AlphaFoldDB" id="A0AA89C8X2"/>
<name>A0AA89C8X2_PINIB</name>
<dbReference type="GO" id="GO:0005737">
    <property type="term" value="C:cytoplasm"/>
    <property type="evidence" value="ECO:0007669"/>
    <property type="project" value="UniProtKB-SubCell"/>
</dbReference>
<comment type="similarity">
    <text evidence="4">Belongs to the RING-box family.</text>
</comment>
<evidence type="ECO:0000256" key="5">
    <source>
        <dbReference type="ARBA" id="ARBA00022490"/>
    </source>
</evidence>
<evidence type="ECO:0000256" key="12">
    <source>
        <dbReference type="PROSITE-ProRule" id="PRU00176"/>
    </source>
</evidence>
<dbReference type="CDD" id="cd00590">
    <property type="entry name" value="RRM_SF"/>
    <property type="match status" value="1"/>
</dbReference>
<dbReference type="InterPro" id="IPR012677">
    <property type="entry name" value="Nucleotide-bd_a/b_plait_sf"/>
</dbReference>
<keyword evidence="12" id="KW-0694">RNA-binding</keyword>
<evidence type="ECO:0008006" key="17">
    <source>
        <dbReference type="Google" id="ProtNLM"/>
    </source>
</evidence>
<keyword evidence="16" id="KW-1185">Reference proteome</keyword>